<evidence type="ECO:0000259" key="2">
    <source>
        <dbReference type="Pfam" id="PF01266"/>
    </source>
</evidence>
<dbReference type="AlphaFoldDB" id="A0A1H5UI15"/>
<dbReference type="Proteomes" id="UP000236752">
    <property type="component" value="Unassembled WGS sequence"/>
</dbReference>
<reference evidence="3 4" key="1">
    <citation type="submission" date="2016-10" db="EMBL/GenBank/DDBJ databases">
        <authorList>
            <person name="de Groot N.N."/>
        </authorList>
    </citation>
    <scope>NUCLEOTIDE SEQUENCE [LARGE SCALE GENOMIC DNA]</scope>
    <source>
        <strain evidence="3 4">DSM 26915</strain>
    </source>
</reference>
<dbReference type="GO" id="GO:0016491">
    <property type="term" value="F:oxidoreductase activity"/>
    <property type="evidence" value="ECO:0007669"/>
    <property type="project" value="UniProtKB-KW"/>
</dbReference>
<dbReference type="InterPro" id="IPR036188">
    <property type="entry name" value="FAD/NAD-bd_sf"/>
</dbReference>
<dbReference type="OrthoDB" id="9806601at2"/>
<organism evidence="3 4">
    <name type="scientific">Thalassococcus halodurans</name>
    <dbReference type="NCBI Taxonomy" id="373675"/>
    <lineage>
        <taxon>Bacteria</taxon>
        <taxon>Pseudomonadati</taxon>
        <taxon>Pseudomonadota</taxon>
        <taxon>Alphaproteobacteria</taxon>
        <taxon>Rhodobacterales</taxon>
        <taxon>Roseobacteraceae</taxon>
        <taxon>Thalassococcus</taxon>
    </lineage>
</organism>
<name>A0A1H5UI15_9RHOB</name>
<feature type="domain" description="FAD dependent oxidoreductase" evidence="2">
    <location>
        <begin position="37"/>
        <end position="397"/>
    </location>
</feature>
<dbReference type="InterPro" id="IPR006076">
    <property type="entry name" value="FAD-dep_OxRdtase"/>
</dbReference>
<gene>
    <name evidence="3" type="ORF">SAMN04488045_0996</name>
</gene>
<dbReference type="SUPFAM" id="SSF51905">
    <property type="entry name" value="FAD/NAD(P)-binding domain"/>
    <property type="match status" value="1"/>
</dbReference>
<protein>
    <submittedName>
        <fullName evidence="3">Glycine/D-amino acid oxidase</fullName>
    </submittedName>
</protein>
<sequence length="438" mass="47191">MKRLYEPAAYGPQQGCFWAETVPAMDWPVLEDSTRADVVIIGAGFTGLSAALHLAQAGMDVVVLEAETPGYGASGRNGGFCCLGGSKLSNSAIARQHGPEGARDWVRTEVAAVDTVRGILENHRIDADVHSDGETLLAHNARAFAGLQKHAIEQKTLYGVTPEFASKFDLAGLGIGGDFYGALTLPIGFALNPRKYHAGLAIAAQSAGARLFQNSPCDSICEENGHWICKTAPGQVQADKVLIATNGYSSEDVPDWLASRTMPVQSSIILTHPLTDAEKQAQGWSSSQMCYDTRTMLHYFRMLPGGRFLFGMRGGLTATPREQTKISRKIRENFHRLFPAWSDVPITHEWSGLLCLTSKLAPYVGPVSGMKGMFAAFGYHGNGVAMGSHSGKLAADLIAGNSTDIPALMAKEPRRFPLGKSRRLLMRPAYLAAELLDL</sequence>
<accession>A0A1H5UI15</accession>
<dbReference type="GO" id="GO:0005737">
    <property type="term" value="C:cytoplasm"/>
    <property type="evidence" value="ECO:0007669"/>
    <property type="project" value="TreeGrafter"/>
</dbReference>
<dbReference type="Gene3D" id="3.30.9.10">
    <property type="entry name" value="D-Amino Acid Oxidase, subunit A, domain 2"/>
    <property type="match status" value="1"/>
</dbReference>
<dbReference type="Pfam" id="PF01266">
    <property type="entry name" value="DAO"/>
    <property type="match status" value="1"/>
</dbReference>
<keyword evidence="4" id="KW-1185">Reference proteome</keyword>
<dbReference type="Gene3D" id="3.50.50.60">
    <property type="entry name" value="FAD/NAD(P)-binding domain"/>
    <property type="match status" value="1"/>
</dbReference>
<evidence type="ECO:0000313" key="3">
    <source>
        <dbReference type="EMBL" id="SEF73907.1"/>
    </source>
</evidence>
<dbReference type="RefSeq" id="WP_103909323.1">
    <property type="nucleotide sequence ID" value="NZ_FNUZ01000001.1"/>
</dbReference>
<evidence type="ECO:0000256" key="1">
    <source>
        <dbReference type="ARBA" id="ARBA00023002"/>
    </source>
</evidence>
<evidence type="ECO:0000313" key="4">
    <source>
        <dbReference type="Proteomes" id="UP000236752"/>
    </source>
</evidence>
<dbReference type="PANTHER" id="PTHR13847">
    <property type="entry name" value="SARCOSINE DEHYDROGENASE-RELATED"/>
    <property type="match status" value="1"/>
</dbReference>
<proteinExistence type="predicted"/>
<dbReference type="PANTHER" id="PTHR13847:SF281">
    <property type="entry name" value="FAD DEPENDENT OXIDOREDUCTASE DOMAIN-CONTAINING PROTEIN"/>
    <property type="match status" value="1"/>
</dbReference>
<dbReference type="PRINTS" id="PR00411">
    <property type="entry name" value="PNDRDTASEI"/>
</dbReference>
<keyword evidence="1" id="KW-0560">Oxidoreductase</keyword>
<dbReference type="EMBL" id="FNUZ01000001">
    <property type="protein sequence ID" value="SEF73907.1"/>
    <property type="molecule type" value="Genomic_DNA"/>
</dbReference>